<dbReference type="Proteomes" id="UP000034692">
    <property type="component" value="Unassembled WGS sequence"/>
</dbReference>
<dbReference type="Pfam" id="PF02906">
    <property type="entry name" value="Fe_hyd_lg_C"/>
    <property type="match status" value="1"/>
</dbReference>
<accession>A0A0F8SJJ7</accession>
<dbReference type="PANTHER" id="PTHR11615">
    <property type="entry name" value="NITRATE, FORMATE, IRON DEHYDROGENASE"/>
    <property type="match status" value="1"/>
</dbReference>
<comment type="caution">
    <text evidence="2">The sequence shown here is derived from an EMBL/GenBank/DDBJ whole genome shotgun (WGS) entry which is preliminary data.</text>
</comment>
<dbReference type="Gene3D" id="3.40.50.1780">
    <property type="match status" value="2"/>
</dbReference>
<dbReference type="InterPro" id="IPR050340">
    <property type="entry name" value="Cytosolic_Fe-S_CAF"/>
</dbReference>
<organism evidence="2 3">
    <name type="scientific">Methanosarcina mazei</name>
    <name type="common">Methanosarcina frisia</name>
    <dbReference type="NCBI Taxonomy" id="2209"/>
    <lineage>
        <taxon>Archaea</taxon>
        <taxon>Methanobacteriati</taxon>
        <taxon>Methanobacteriota</taxon>
        <taxon>Stenosarchaea group</taxon>
        <taxon>Methanomicrobia</taxon>
        <taxon>Methanosarcinales</taxon>
        <taxon>Methanosarcinaceae</taxon>
        <taxon>Methanosarcina</taxon>
    </lineage>
</organism>
<feature type="domain" description="Iron hydrogenase large subunit C-terminal" evidence="1">
    <location>
        <begin position="1"/>
        <end position="157"/>
    </location>
</feature>
<protein>
    <recommendedName>
        <fullName evidence="1">Iron hydrogenase large subunit C-terminal domain-containing protein</fullName>
    </recommendedName>
</protein>
<evidence type="ECO:0000313" key="3">
    <source>
        <dbReference type="Proteomes" id="UP000034692"/>
    </source>
</evidence>
<dbReference type="EMBL" id="JJQO01000093">
    <property type="protein sequence ID" value="KKH66911.1"/>
    <property type="molecule type" value="Genomic_DNA"/>
</dbReference>
<evidence type="ECO:0000259" key="1">
    <source>
        <dbReference type="Pfam" id="PF02906"/>
    </source>
</evidence>
<feature type="non-terminal residue" evidence="2">
    <location>
        <position position="1"/>
    </location>
</feature>
<dbReference type="AlphaFoldDB" id="A0A0F8SJJ7"/>
<dbReference type="RefSeq" id="WP_048042386.1">
    <property type="nucleotide sequence ID" value="NZ_JJQO01000093.1"/>
</dbReference>
<dbReference type="SUPFAM" id="SSF53920">
    <property type="entry name" value="Fe-only hydrogenase"/>
    <property type="match status" value="1"/>
</dbReference>
<dbReference type="InterPro" id="IPR009016">
    <property type="entry name" value="Fe_hydrogenase"/>
</dbReference>
<proteinExistence type="predicted"/>
<sequence length="162" mass="18199">FGIDPGVDITGKMVTALRKVGFDKVFSTDFTADVTIMEEGTEFLDRVVNDKTLPMFTSCCPGWVNYIEKHYPQLLDNVSSCKSPQQMFGALAKTYYPKISNLDPKDIYSVSIMPCTAKKDEIEREQMVTDGIKDVDIVITTRELAKLLRLRNIDLESQGSSD</sequence>
<gene>
    <name evidence="2" type="ORF">DU75_10855</name>
</gene>
<reference evidence="2 3" key="1">
    <citation type="journal article" date="2015" name="ISME J.">
        <title>Genomic and phenotypic differentiation among Methanosarcina mazei populations from Columbia River sediment.</title>
        <authorList>
            <person name="Youngblut N.D."/>
            <person name="Wirth J.S."/>
            <person name="Henriksen J.R."/>
            <person name="Smith M."/>
            <person name="Simon H."/>
            <person name="Metcalf W.W."/>
            <person name="Whitaker R.J."/>
        </authorList>
    </citation>
    <scope>NUCLEOTIDE SEQUENCE [LARGE SCALE GENOMIC DNA]</scope>
    <source>
        <strain evidence="2 3">1.H.A.2.7</strain>
    </source>
</reference>
<feature type="non-terminal residue" evidence="2">
    <location>
        <position position="162"/>
    </location>
</feature>
<dbReference type="InterPro" id="IPR004108">
    <property type="entry name" value="Fe_hydrogenase_lsu_C"/>
</dbReference>
<evidence type="ECO:0000313" key="2">
    <source>
        <dbReference type="EMBL" id="KKH66911.1"/>
    </source>
</evidence>
<name>A0A0F8SJJ7_METMZ</name>